<proteinExistence type="predicted"/>
<reference evidence="1" key="1">
    <citation type="submission" date="2021-02" db="EMBL/GenBank/DDBJ databases">
        <authorList>
            <person name="Dougan E. K."/>
            <person name="Rhodes N."/>
            <person name="Thang M."/>
            <person name="Chan C."/>
        </authorList>
    </citation>
    <scope>NUCLEOTIDE SEQUENCE</scope>
</reference>
<accession>A0A812T5Z2</accession>
<dbReference type="AlphaFoldDB" id="A0A812T5Z2"/>
<dbReference type="Proteomes" id="UP000604046">
    <property type="component" value="Unassembled WGS sequence"/>
</dbReference>
<dbReference type="EMBL" id="CAJNDS010002540">
    <property type="protein sequence ID" value="CAE7518048.1"/>
    <property type="molecule type" value="Genomic_DNA"/>
</dbReference>
<sequence length="400" mass="42727">MDYATLERRVQTYFSCRDLRGDCQVLYKAQPSEALVPETNLYFVSQGSGHAARKDATNLMGTDGRAKAETEVQQIGLKTGNLPRWGITSPLSFIFVHGDSGDLRIIADWLNQKVPRLFPALALHRPAWSVYVMFRRVVKGVPEEPEELDTASANSLKIHRVRWSKYDSPRQRDGAAFPAFEQESAKRTMPQVPQGGCTDLAYGSNCSVTIAAQTGSLAKCLAAGTYTFACPEAAGGQTFLMATEAYLQCKVCAASFTDTNDGTGVYSGMLYFGQNMLNGVVDEADITAYTAFAVDDCGAPVLDAMGGLTPLGTALKVTSSETCCDSMKYSIAITLTNPTYTKIAVVPSDGANFLKDGVIVDLMDLTTTTTTTTMAGGGISGTTTTHLAPAMALGLLAISN</sequence>
<gene>
    <name evidence="1" type="ORF">SNAT2548_LOCUS28991</name>
</gene>
<name>A0A812T5Z2_9DINO</name>
<evidence type="ECO:0000313" key="1">
    <source>
        <dbReference type="EMBL" id="CAE7518048.1"/>
    </source>
</evidence>
<organism evidence="1 2">
    <name type="scientific">Symbiodinium natans</name>
    <dbReference type="NCBI Taxonomy" id="878477"/>
    <lineage>
        <taxon>Eukaryota</taxon>
        <taxon>Sar</taxon>
        <taxon>Alveolata</taxon>
        <taxon>Dinophyceae</taxon>
        <taxon>Suessiales</taxon>
        <taxon>Symbiodiniaceae</taxon>
        <taxon>Symbiodinium</taxon>
    </lineage>
</organism>
<comment type="caution">
    <text evidence="1">The sequence shown here is derived from an EMBL/GenBank/DDBJ whole genome shotgun (WGS) entry which is preliminary data.</text>
</comment>
<keyword evidence="2" id="KW-1185">Reference proteome</keyword>
<protein>
    <submittedName>
        <fullName evidence="1">Uncharacterized protein</fullName>
    </submittedName>
</protein>
<evidence type="ECO:0000313" key="2">
    <source>
        <dbReference type="Proteomes" id="UP000604046"/>
    </source>
</evidence>